<comment type="caution">
    <text evidence="1">The sequence shown here is derived from an EMBL/GenBank/DDBJ whole genome shotgun (WGS) entry which is preliminary data.</text>
</comment>
<evidence type="ECO:0000313" key="2">
    <source>
        <dbReference type="Proteomes" id="UP000828390"/>
    </source>
</evidence>
<name>A0A9D4I8D9_DREPO</name>
<reference evidence="1" key="1">
    <citation type="journal article" date="2019" name="bioRxiv">
        <title>The Genome of the Zebra Mussel, Dreissena polymorpha: A Resource for Invasive Species Research.</title>
        <authorList>
            <person name="McCartney M.A."/>
            <person name="Auch B."/>
            <person name="Kono T."/>
            <person name="Mallez S."/>
            <person name="Zhang Y."/>
            <person name="Obille A."/>
            <person name="Becker A."/>
            <person name="Abrahante J.E."/>
            <person name="Garbe J."/>
            <person name="Badalamenti J.P."/>
            <person name="Herman A."/>
            <person name="Mangelson H."/>
            <person name="Liachko I."/>
            <person name="Sullivan S."/>
            <person name="Sone E.D."/>
            <person name="Koren S."/>
            <person name="Silverstein K.A.T."/>
            <person name="Beckman K.B."/>
            <person name="Gohl D.M."/>
        </authorList>
    </citation>
    <scope>NUCLEOTIDE SEQUENCE</scope>
    <source>
        <strain evidence="1">Duluth1</strain>
        <tissue evidence="1">Whole animal</tissue>
    </source>
</reference>
<dbReference type="AlphaFoldDB" id="A0A9D4I8D9"/>
<evidence type="ECO:0000313" key="1">
    <source>
        <dbReference type="EMBL" id="KAH3750908.1"/>
    </source>
</evidence>
<reference evidence="1" key="2">
    <citation type="submission" date="2020-11" db="EMBL/GenBank/DDBJ databases">
        <authorList>
            <person name="McCartney M.A."/>
            <person name="Auch B."/>
            <person name="Kono T."/>
            <person name="Mallez S."/>
            <person name="Becker A."/>
            <person name="Gohl D.M."/>
            <person name="Silverstein K.A.T."/>
            <person name="Koren S."/>
            <person name="Bechman K.B."/>
            <person name="Herman A."/>
            <person name="Abrahante J.E."/>
            <person name="Garbe J."/>
        </authorList>
    </citation>
    <scope>NUCLEOTIDE SEQUENCE</scope>
    <source>
        <strain evidence="1">Duluth1</strain>
        <tissue evidence="1">Whole animal</tissue>
    </source>
</reference>
<sequence>MTDENTFPITTVTSASSLSDIPLHKRGCQDIHVSPSNCSIKKLDDDIAALDLPPQLPKQLNEFESEFQGHSTTPILRFCEPRLAPSFRPRASKRSAMTWPGCR</sequence>
<organism evidence="1 2">
    <name type="scientific">Dreissena polymorpha</name>
    <name type="common">Zebra mussel</name>
    <name type="synonym">Mytilus polymorpha</name>
    <dbReference type="NCBI Taxonomy" id="45954"/>
    <lineage>
        <taxon>Eukaryota</taxon>
        <taxon>Metazoa</taxon>
        <taxon>Spiralia</taxon>
        <taxon>Lophotrochozoa</taxon>
        <taxon>Mollusca</taxon>
        <taxon>Bivalvia</taxon>
        <taxon>Autobranchia</taxon>
        <taxon>Heteroconchia</taxon>
        <taxon>Euheterodonta</taxon>
        <taxon>Imparidentia</taxon>
        <taxon>Neoheterodontei</taxon>
        <taxon>Myida</taxon>
        <taxon>Dreissenoidea</taxon>
        <taxon>Dreissenidae</taxon>
        <taxon>Dreissena</taxon>
    </lineage>
</organism>
<protein>
    <submittedName>
        <fullName evidence="1">Uncharacterized protein</fullName>
    </submittedName>
</protein>
<proteinExistence type="predicted"/>
<gene>
    <name evidence="1" type="ORF">DPMN_185446</name>
</gene>
<keyword evidence="2" id="KW-1185">Reference proteome</keyword>
<dbReference type="EMBL" id="JAIWYP010000010">
    <property type="protein sequence ID" value="KAH3750908.1"/>
    <property type="molecule type" value="Genomic_DNA"/>
</dbReference>
<dbReference type="Proteomes" id="UP000828390">
    <property type="component" value="Unassembled WGS sequence"/>
</dbReference>
<accession>A0A9D4I8D9</accession>